<keyword evidence="9" id="KW-1185">Reference proteome</keyword>
<dbReference type="Ensembl" id="ENSENLT00000037493.1">
    <property type="protein sequence ID" value="ENSENLP00000036531.1"/>
    <property type="gene ID" value="ENSENLG00000015877.1"/>
</dbReference>
<dbReference type="SMART" id="SM00588">
    <property type="entry name" value="NEUZ"/>
    <property type="match status" value="1"/>
</dbReference>
<reference evidence="8" key="3">
    <citation type="submission" date="2025-09" db="UniProtKB">
        <authorList>
            <consortium name="Ensembl"/>
        </authorList>
    </citation>
    <scope>IDENTIFICATION</scope>
</reference>
<dbReference type="SUPFAM" id="SSF57850">
    <property type="entry name" value="RING/U-box"/>
    <property type="match status" value="1"/>
</dbReference>
<keyword evidence="4" id="KW-0862">Zinc</keyword>
<reference evidence="8" key="2">
    <citation type="submission" date="2025-08" db="UniProtKB">
        <authorList>
            <consortium name="Ensembl"/>
        </authorList>
    </citation>
    <scope>IDENTIFICATION</scope>
</reference>
<reference evidence="8" key="1">
    <citation type="submission" date="2021-04" db="EMBL/GenBank/DDBJ databases">
        <authorList>
            <consortium name="Wellcome Sanger Institute Data Sharing"/>
        </authorList>
    </citation>
    <scope>NUCLEOTIDE SEQUENCE [LARGE SCALE GENOMIC DNA]</scope>
</reference>
<feature type="domain" description="RING-type" evidence="6">
    <location>
        <begin position="226"/>
        <end position="264"/>
    </location>
</feature>
<dbReference type="Gene3D" id="3.30.40.10">
    <property type="entry name" value="Zinc/RING finger domain, C3HC4 (zinc finger)"/>
    <property type="match status" value="1"/>
</dbReference>
<dbReference type="PROSITE" id="PS50089">
    <property type="entry name" value="ZF_RING_2"/>
    <property type="match status" value="1"/>
</dbReference>
<evidence type="ECO:0000256" key="5">
    <source>
        <dbReference type="PROSITE-ProRule" id="PRU00175"/>
    </source>
</evidence>
<sequence>MVNETNTKKSDAQRPHVCGPCCLGPIGFHARVRGDKVCLSHGGRLAEREQGTFRNGLVFINRPVKVNEKLCIRVLQEIPSWHGALRVGFTTVPPVASLPLPDFSIPNLTDTPGHWVVPVHESFTRVGSELSFWVSAGGSIYIKNKNMKHKALTGVDISQALWAIIDIYGQTSSIFLLGSKKTKGLCRRKSCPAAECLTLPNVDKPCVEVDNRASSPYTDSSEDDLCVVCFVTEATNFLSCGHRCLCDDCYPRYLQEFHACPLCRERITASSEDIRYVPGGLQH</sequence>
<gene>
    <name evidence="8" type="primary">LOC115049444</name>
</gene>
<dbReference type="Pfam" id="PF07177">
    <property type="entry name" value="Neuralized"/>
    <property type="match status" value="1"/>
</dbReference>
<feature type="domain" description="NHR" evidence="7">
    <location>
        <begin position="25"/>
        <end position="179"/>
    </location>
</feature>
<evidence type="ECO:0000313" key="9">
    <source>
        <dbReference type="Proteomes" id="UP000472264"/>
    </source>
</evidence>
<dbReference type="PROSITE" id="PS51065">
    <property type="entry name" value="NHR"/>
    <property type="match status" value="1"/>
</dbReference>
<dbReference type="PANTHER" id="PTHR12429:SF36">
    <property type="entry name" value="E3 UBIQUITIN-PROTEIN LIGASE NEURL3"/>
    <property type="match status" value="1"/>
</dbReference>
<evidence type="ECO:0000256" key="1">
    <source>
        <dbReference type="ARBA" id="ARBA00022723"/>
    </source>
</evidence>
<dbReference type="Gene3D" id="2.60.120.920">
    <property type="match status" value="1"/>
</dbReference>
<dbReference type="InParanoid" id="A0A665VY35"/>
<dbReference type="InterPro" id="IPR013083">
    <property type="entry name" value="Znf_RING/FYVE/PHD"/>
</dbReference>
<evidence type="ECO:0000259" key="7">
    <source>
        <dbReference type="PROSITE" id="PS51065"/>
    </source>
</evidence>
<dbReference type="AlphaFoldDB" id="A0A665VY35"/>
<evidence type="ECO:0000256" key="2">
    <source>
        <dbReference type="ARBA" id="ARBA00022737"/>
    </source>
</evidence>
<organism evidence="8 9">
    <name type="scientific">Echeneis naucrates</name>
    <name type="common">Live sharksucker</name>
    <dbReference type="NCBI Taxonomy" id="173247"/>
    <lineage>
        <taxon>Eukaryota</taxon>
        <taxon>Metazoa</taxon>
        <taxon>Chordata</taxon>
        <taxon>Craniata</taxon>
        <taxon>Vertebrata</taxon>
        <taxon>Euteleostomi</taxon>
        <taxon>Actinopterygii</taxon>
        <taxon>Neopterygii</taxon>
        <taxon>Teleostei</taxon>
        <taxon>Neoteleostei</taxon>
        <taxon>Acanthomorphata</taxon>
        <taxon>Carangaria</taxon>
        <taxon>Carangiformes</taxon>
        <taxon>Echeneidae</taxon>
        <taxon>Echeneis</taxon>
    </lineage>
</organism>
<dbReference type="PANTHER" id="PTHR12429">
    <property type="entry name" value="NEURALIZED"/>
    <property type="match status" value="1"/>
</dbReference>
<evidence type="ECO:0000259" key="6">
    <source>
        <dbReference type="PROSITE" id="PS50089"/>
    </source>
</evidence>
<evidence type="ECO:0000256" key="4">
    <source>
        <dbReference type="ARBA" id="ARBA00022833"/>
    </source>
</evidence>
<proteinExistence type="predicted"/>
<dbReference type="OMA" id="HYITEDT"/>
<dbReference type="GO" id="GO:0070086">
    <property type="term" value="P:ubiquitin-dependent endocytosis"/>
    <property type="evidence" value="ECO:0007669"/>
    <property type="project" value="TreeGrafter"/>
</dbReference>
<dbReference type="GO" id="GO:0061630">
    <property type="term" value="F:ubiquitin protein ligase activity"/>
    <property type="evidence" value="ECO:0007669"/>
    <property type="project" value="TreeGrafter"/>
</dbReference>
<dbReference type="InterPro" id="IPR001841">
    <property type="entry name" value="Znf_RING"/>
</dbReference>
<dbReference type="FunFam" id="2.60.120.920:FF:000005">
    <property type="entry name" value="Putative E3 ubiquitin-protein ligase NEURL1B"/>
    <property type="match status" value="1"/>
</dbReference>
<keyword evidence="1" id="KW-0479">Metal-binding</keyword>
<dbReference type="Proteomes" id="UP000472264">
    <property type="component" value="Chromosome 9"/>
</dbReference>
<evidence type="ECO:0000313" key="8">
    <source>
        <dbReference type="Ensembl" id="ENSENLP00000036531.1"/>
    </source>
</evidence>
<protein>
    <recommendedName>
        <fullName evidence="10">Neuralized E3 ubiquitin protein ligase 3</fullName>
    </recommendedName>
</protein>
<name>A0A665VY35_ECHNA</name>
<dbReference type="InterPro" id="IPR043136">
    <property type="entry name" value="B30.2/SPRY_sf"/>
</dbReference>
<evidence type="ECO:0008006" key="10">
    <source>
        <dbReference type="Google" id="ProtNLM"/>
    </source>
</evidence>
<dbReference type="Pfam" id="PF13920">
    <property type="entry name" value="zf-C3HC4_3"/>
    <property type="match status" value="1"/>
</dbReference>
<keyword evidence="2" id="KW-0677">Repeat</keyword>
<keyword evidence="3 5" id="KW-0863">Zinc-finger</keyword>
<accession>A0A665VY35</accession>
<dbReference type="GO" id="GO:0005769">
    <property type="term" value="C:early endosome"/>
    <property type="evidence" value="ECO:0007669"/>
    <property type="project" value="TreeGrafter"/>
</dbReference>
<dbReference type="InterPro" id="IPR037962">
    <property type="entry name" value="Neuralized"/>
</dbReference>
<evidence type="ECO:0000256" key="3">
    <source>
        <dbReference type="ARBA" id="ARBA00022771"/>
    </source>
</evidence>
<dbReference type="InterPro" id="IPR006573">
    <property type="entry name" value="NHR_dom"/>
</dbReference>
<dbReference type="GO" id="GO:0008270">
    <property type="term" value="F:zinc ion binding"/>
    <property type="evidence" value="ECO:0007669"/>
    <property type="project" value="UniProtKB-KW"/>
</dbReference>